<feature type="region of interest" description="Disordered" evidence="9">
    <location>
        <begin position="1"/>
        <end position="53"/>
    </location>
</feature>
<feature type="domain" description="Clp1 P-loop" evidence="10">
    <location>
        <begin position="256"/>
        <end position="395"/>
    </location>
</feature>
<feature type="compositionally biased region" description="Gly residues" evidence="9">
    <location>
        <begin position="154"/>
        <end position="167"/>
    </location>
</feature>
<evidence type="ECO:0000256" key="3">
    <source>
        <dbReference type="ARBA" id="ARBA00022552"/>
    </source>
</evidence>
<evidence type="ECO:0000256" key="2">
    <source>
        <dbReference type="ARBA" id="ARBA00011003"/>
    </source>
</evidence>
<dbReference type="GO" id="GO:0000448">
    <property type="term" value="P:cleavage in ITS2 between 5.8S rRNA and LSU-rRNA of tricistronic rRNA transcript (SSU-rRNA, 5.8S rRNA, LSU-rRNA)"/>
    <property type="evidence" value="ECO:0007669"/>
    <property type="project" value="TreeGrafter"/>
</dbReference>
<dbReference type="AlphaFoldDB" id="A0AB34IE33"/>
<dbReference type="InterPro" id="IPR032319">
    <property type="entry name" value="CLP1_P"/>
</dbReference>
<feature type="compositionally biased region" description="Acidic residues" evidence="9">
    <location>
        <begin position="171"/>
        <end position="193"/>
    </location>
</feature>
<evidence type="ECO:0000313" key="13">
    <source>
        <dbReference type="Proteomes" id="UP001515480"/>
    </source>
</evidence>
<feature type="compositionally biased region" description="Low complexity" evidence="9">
    <location>
        <begin position="194"/>
        <end position="204"/>
    </location>
</feature>
<dbReference type="GO" id="GO:0051731">
    <property type="term" value="F:polynucleotide 5'-hydroxyl-kinase activity"/>
    <property type="evidence" value="ECO:0007669"/>
    <property type="project" value="InterPro"/>
</dbReference>
<dbReference type="EMBL" id="JBGBPQ010000030">
    <property type="protein sequence ID" value="KAL1495969.1"/>
    <property type="molecule type" value="Genomic_DNA"/>
</dbReference>
<keyword evidence="3" id="KW-0698">rRNA processing</keyword>
<evidence type="ECO:0000256" key="7">
    <source>
        <dbReference type="ARBA" id="ARBA00022840"/>
    </source>
</evidence>
<dbReference type="PANTHER" id="PTHR12755:SF3">
    <property type="entry name" value="POLYNUCLEOTIDE 5'-HYDROXYL-KINASE NOL9"/>
    <property type="match status" value="1"/>
</dbReference>
<dbReference type="GO" id="GO:0005730">
    <property type="term" value="C:nucleolus"/>
    <property type="evidence" value="ECO:0007669"/>
    <property type="project" value="UniProtKB-SubCell"/>
</dbReference>
<dbReference type="Proteomes" id="UP001515480">
    <property type="component" value="Unassembled WGS sequence"/>
</dbReference>
<comment type="subcellular location">
    <subcellularLocation>
        <location evidence="1">Nucleus</location>
        <location evidence="1">Nucleolus</location>
    </subcellularLocation>
</comment>
<evidence type="ECO:0000256" key="9">
    <source>
        <dbReference type="SAM" id="MobiDB-lite"/>
    </source>
</evidence>
<evidence type="ECO:0000256" key="8">
    <source>
        <dbReference type="ARBA" id="ARBA00023242"/>
    </source>
</evidence>
<dbReference type="Gene3D" id="3.40.50.300">
    <property type="entry name" value="P-loop containing nucleotide triphosphate hydrolases"/>
    <property type="match status" value="1"/>
</dbReference>
<evidence type="ECO:0000256" key="4">
    <source>
        <dbReference type="ARBA" id="ARBA00022679"/>
    </source>
</evidence>
<dbReference type="InterPro" id="IPR045116">
    <property type="entry name" value="Clp1/Grc3"/>
</dbReference>
<feature type="region of interest" description="Disordered" evidence="9">
    <location>
        <begin position="133"/>
        <end position="204"/>
    </location>
</feature>
<sequence length="628" mass="65443">MEAQRRRRGEKEKGRRGRKAARLQRDEGGAAPPPPSPPPPPPASGASHWREAERSVEVALRPMEALSFVGSLELAVLDGAVRVLGAELAPSDPARPAWHALESPAGGIPLSLQSPAAVCRPVRLLLRDAAAAGRGEAAAPPAEEAEARGRGESLEGGGGSTRGGGWFAGEAMEEEEALPLEEAAEEAAEEAEEAAAAPPSARPPAGFALVEEKLGAKLLPLLPSAGRPGALLPAEWEAAADALAAEAAAPAVLLCGARNQGKSSFARFLLNRLLHERGGEVAFLECDVGQPEFSPPGMAALHLIAQPVLGGPTQHMLPLWKGRFVGAVAPNIEPEVYVKSVLQLLEEYREGWGAAPRPPLLINTCGWVSGLGLQMLADIVAAASPTHLVVLDKSPAMPSLPLHSLGVGPGYSLQPEVLYLPGLPSSPAARSWSTLISSAPPASESRALRLLAYFSALPAGVRTLPGAIDGYERPAWQLAISALLRRPPLCVPLRRLTIRFPPSACHAEYPSDAVLLELLNGRLVGLLRSPRSGAPTEECACEGLAIVRSVDAAAGLLYLLTPVAEERMVGIDALALGALELPVAMLLPTACTGPSPYITADALRSAGAGAMQSRNNIVRQTGDRGPNL</sequence>
<protein>
    <submittedName>
        <fullName evidence="12">Uncharacterized protein</fullName>
    </submittedName>
</protein>
<dbReference type="Pfam" id="PF16575">
    <property type="entry name" value="CLP1_P"/>
    <property type="match status" value="1"/>
</dbReference>
<proteinExistence type="inferred from homology"/>
<feature type="compositionally biased region" description="Pro residues" evidence="9">
    <location>
        <begin position="31"/>
        <end position="43"/>
    </location>
</feature>
<feature type="compositionally biased region" description="Basic residues" evidence="9">
    <location>
        <begin position="1"/>
        <end position="22"/>
    </location>
</feature>
<evidence type="ECO:0000313" key="12">
    <source>
        <dbReference type="EMBL" id="KAL1495969.1"/>
    </source>
</evidence>
<keyword evidence="13" id="KW-1185">Reference proteome</keyword>
<keyword evidence="6" id="KW-0418">Kinase</keyword>
<comment type="caution">
    <text evidence="12">The sequence shown here is derived from an EMBL/GenBank/DDBJ whole genome shotgun (WGS) entry which is preliminary data.</text>
</comment>
<evidence type="ECO:0000259" key="10">
    <source>
        <dbReference type="Pfam" id="PF16575"/>
    </source>
</evidence>
<dbReference type="PANTHER" id="PTHR12755">
    <property type="entry name" value="CLEAVAGE/POLYADENYLATION FACTOR IA SUBUNIT CLP1P"/>
    <property type="match status" value="1"/>
</dbReference>
<feature type="domain" description="NOL9 C-terminal" evidence="11">
    <location>
        <begin position="487"/>
        <end position="582"/>
    </location>
</feature>
<dbReference type="InterPro" id="IPR057570">
    <property type="entry name" value="NOL9_C"/>
</dbReference>
<keyword evidence="4" id="KW-0808">Transferase</keyword>
<feature type="compositionally biased region" description="Low complexity" evidence="9">
    <location>
        <begin position="133"/>
        <end position="142"/>
    </location>
</feature>
<evidence type="ECO:0000259" key="11">
    <source>
        <dbReference type="Pfam" id="PF25467"/>
    </source>
</evidence>
<comment type="similarity">
    <text evidence="2">Belongs to the Clp1 family. NOL9/GRC3 subfamily.</text>
</comment>
<evidence type="ECO:0000256" key="1">
    <source>
        <dbReference type="ARBA" id="ARBA00004604"/>
    </source>
</evidence>
<keyword evidence="7" id="KW-0067">ATP-binding</keyword>
<name>A0AB34IE33_PRYPA</name>
<gene>
    <name evidence="12" type="ORF">AB1Y20_014610</name>
</gene>
<dbReference type="GO" id="GO:0005524">
    <property type="term" value="F:ATP binding"/>
    <property type="evidence" value="ECO:0007669"/>
    <property type="project" value="UniProtKB-KW"/>
</dbReference>
<evidence type="ECO:0000256" key="6">
    <source>
        <dbReference type="ARBA" id="ARBA00022777"/>
    </source>
</evidence>
<keyword evidence="5" id="KW-0547">Nucleotide-binding</keyword>
<dbReference type="Pfam" id="PF25467">
    <property type="entry name" value="NOL9_C"/>
    <property type="match status" value="1"/>
</dbReference>
<evidence type="ECO:0000256" key="5">
    <source>
        <dbReference type="ARBA" id="ARBA00022741"/>
    </source>
</evidence>
<keyword evidence="8" id="KW-0539">Nucleus</keyword>
<reference evidence="12 13" key="1">
    <citation type="journal article" date="2024" name="Science">
        <title>Giant polyketide synthase enzymes in the biosynthesis of giant marine polyether toxins.</title>
        <authorList>
            <person name="Fallon T.R."/>
            <person name="Shende V.V."/>
            <person name="Wierzbicki I.H."/>
            <person name="Pendleton A.L."/>
            <person name="Watervoot N.F."/>
            <person name="Auber R.P."/>
            <person name="Gonzalez D.J."/>
            <person name="Wisecaver J.H."/>
            <person name="Moore B.S."/>
        </authorList>
    </citation>
    <scope>NUCLEOTIDE SEQUENCE [LARGE SCALE GENOMIC DNA]</scope>
    <source>
        <strain evidence="12 13">12B1</strain>
    </source>
</reference>
<accession>A0AB34IE33</accession>
<organism evidence="12 13">
    <name type="scientific">Prymnesium parvum</name>
    <name type="common">Toxic golden alga</name>
    <dbReference type="NCBI Taxonomy" id="97485"/>
    <lineage>
        <taxon>Eukaryota</taxon>
        <taxon>Haptista</taxon>
        <taxon>Haptophyta</taxon>
        <taxon>Prymnesiophyceae</taxon>
        <taxon>Prymnesiales</taxon>
        <taxon>Prymnesiaceae</taxon>
        <taxon>Prymnesium</taxon>
    </lineage>
</organism>
<dbReference type="InterPro" id="IPR027417">
    <property type="entry name" value="P-loop_NTPase"/>
</dbReference>